<dbReference type="EMBL" id="JH992987">
    <property type="protein sequence ID" value="EKX48055.1"/>
    <property type="molecule type" value="Genomic_DNA"/>
</dbReference>
<dbReference type="EnsemblProtists" id="EKX48055">
    <property type="protein sequence ID" value="EKX48055"/>
    <property type="gene ID" value="GUITHDRAFT_151916"/>
</dbReference>
<organism evidence="1">
    <name type="scientific">Guillardia theta (strain CCMP2712)</name>
    <name type="common">Cryptophyte</name>
    <dbReference type="NCBI Taxonomy" id="905079"/>
    <lineage>
        <taxon>Eukaryota</taxon>
        <taxon>Cryptophyceae</taxon>
        <taxon>Pyrenomonadales</taxon>
        <taxon>Geminigeraceae</taxon>
        <taxon>Guillardia</taxon>
    </lineage>
</organism>
<dbReference type="OrthoDB" id="10597858at2759"/>
<dbReference type="HOGENOM" id="CLU_1186921_0_0_1"/>
<dbReference type="PANTHER" id="PTHR21689">
    <property type="entry name" value="LIN-9"/>
    <property type="match status" value="1"/>
</dbReference>
<evidence type="ECO:0000313" key="1">
    <source>
        <dbReference type="EMBL" id="EKX48055.1"/>
    </source>
</evidence>
<reference evidence="2" key="3">
    <citation type="submission" date="2016-03" db="UniProtKB">
        <authorList>
            <consortium name="EnsemblProtists"/>
        </authorList>
    </citation>
    <scope>IDENTIFICATION</scope>
</reference>
<accession>L1JIY4</accession>
<sequence length="234" mass="26157">MEAPTTPKFLLQIMRLLRRKETLIEQARAHNDSMQALRDGDTDMDGEKQARKNEKAHEIQKEYAWCIVQVDRTNFQLRNALWGVALGLYEGSEKNNLTAPLLPPAADSNHVGDKRHGANGTLQQCEQTASALFRGVVMSSESLDQENELSHGTQAAQPLIESCLAILLLLRKYEEYTAAMAAGTKSGDLQSKEQWDASFNALLNEIRPQSTCNDALFQDIVQNIETLKESINNE</sequence>
<reference evidence="3" key="2">
    <citation type="submission" date="2012-11" db="EMBL/GenBank/DDBJ databases">
        <authorList>
            <person name="Kuo A."/>
            <person name="Curtis B.A."/>
            <person name="Tanifuji G."/>
            <person name="Burki F."/>
            <person name="Gruber A."/>
            <person name="Irimia M."/>
            <person name="Maruyama S."/>
            <person name="Arias M.C."/>
            <person name="Ball S.G."/>
            <person name="Gile G.H."/>
            <person name="Hirakawa Y."/>
            <person name="Hopkins J.F."/>
            <person name="Rensing S.A."/>
            <person name="Schmutz J."/>
            <person name="Symeonidi A."/>
            <person name="Elias M."/>
            <person name="Eveleigh R.J."/>
            <person name="Herman E.K."/>
            <person name="Klute M.J."/>
            <person name="Nakayama T."/>
            <person name="Obornik M."/>
            <person name="Reyes-Prieto A."/>
            <person name="Armbrust E.V."/>
            <person name="Aves S.J."/>
            <person name="Beiko R.G."/>
            <person name="Coutinho P."/>
            <person name="Dacks J.B."/>
            <person name="Durnford D.G."/>
            <person name="Fast N.M."/>
            <person name="Green B.R."/>
            <person name="Grisdale C."/>
            <person name="Hempe F."/>
            <person name="Henrissat B."/>
            <person name="Hoppner M.P."/>
            <person name="Ishida K.-I."/>
            <person name="Kim E."/>
            <person name="Koreny L."/>
            <person name="Kroth P.G."/>
            <person name="Liu Y."/>
            <person name="Malik S.-B."/>
            <person name="Maier U.G."/>
            <person name="McRose D."/>
            <person name="Mock T."/>
            <person name="Neilson J.A."/>
            <person name="Onodera N.T."/>
            <person name="Poole A.M."/>
            <person name="Pritham E.J."/>
            <person name="Richards T.A."/>
            <person name="Rocap G."/>
            <person name="Roy S.W."/>
            <person name="Sarai C."/>
            <person name="Schaack S."/>
            <person name="Shirato S."/>
            <person name="Slamovits C.H."/>
            <person name="Spencer D.F."/>
            <person name="Suzuki S."/>
            <person name="Worden A.Z."/>
            <person name="Zauner S."/>
            <person name="Barry K."/>
            <person name="Bell C."/>
            <person name="Bharti A.K."/>
            <person name="Crow J.A."/>
            <person name="Grimwood J."/>
            <person name="Kramer R."/>
            <person name="Lindquist E."/>
            <person name="Lucas S."/>
            <person name="Salamov A."/>
            <person name="McFadden G.I."/>
            <person name="Lane C.E."/>
            <person name="Keeling P.J."/>
            <person name="Gray M.W."/>
            <person name="Grigoriev I.V."/>
            <person name="Archibald J.M."/>
        </authorList>
    </citation>
    <scope>NUCLEOTIDE SEQUENCE</scope>
    <source>
        <strain evidence="3">CCMP2712</strain>
    </source>
</reference>
<dbReference type="GeneID" id="17304741"/>
<dbReference type="GO" id="GO:0006351">
    <property type="term" value="P:DNA-templated transcription"/>
    <property type="evidence" value="ECO:0007669"/>
    <property type="project" value="InterPro"/>
</dbReference>
<dbReference type="PANTHER" id="PTHR21689:SF2">
    <property type="entry name" value="PROTEIN LIN-9 HOMOLOG"/>
    <property type="match status" value="1"/>
</dbReference>
<proteinExistence type="predicted"/>
<dbReference type="GO" id="GO:0006357">
    <property type="term" value="P:regulation of transcription by RNA polymerase II"/>
    <property type="evidence" value="ECO:0007669"/>
    <property type="project" value="TreeGrafter"/>
</dbReference>
<dbReference type="GO" id="GO:0051726">
    <property type="term" value="P:regulation of cell cycle"/>
    <property type="evidence" value="ECO:0007669"/>
    <property type="project" value="TreeGrafter"/>
</dbReference>
<evidence type="ECO:0000313" key="3">
    <source>
        <dbReference type="Proteomes" id="UP000011087"/>
    </source>
</evidence>
<dbReference type="GO" id="GO:0005654">
    <property type="term" value="C:nucleoplasm"/>
    <property type="evidence" value="ECO:0007669"/>
    <property type="project" value="TreeGrafter"/>
</dbReference>
<dbReference type="GO" id="GO:0003677">
    <property type="term" value="F:DNA binding"/>
    <property type="evidence" value="ECO:0007669"/>
    <property type="project" value="TreeGrafter"/>
</dbReference>
<gene>
    <name evidence="1" type="ORF">GUITHDRAFT_151916</name>
</gene>
<evidence type="ECO:0000313" key="2">
    <source>
        <dbReference type="EnsemblProtists" id="EKX48055"/>
    </source>
</evidence>
<dbReference type="PaxDb" id="55529-EKX48055"/>
<dbReference type="AlphaFoldDB" id="L1JIY4"/>
<reference evidence="1 3" key="1">
    <citation type="journal article" date="2012" name="Nature">
        <title>Algal genomes reveal evolutionary mosaicism and the fate of nucleomorphs.</title>
        <authorList>
            <consortium name="DOE Joint Genome Institute"/>
            <person name="Curtis B.A."/>
            <person name="Tanifuji G."/>
            <person name="Burki F."/>
            <person name="Gruber A."/>
            <person name="Irimia M."/>
            <person name="Maruyama S."/>
            <person name="Arias M.C."/>
            <person name="Ball S.G."/>
            <person name="Gile G.H."/>
            <person name="Hirakawa Y."/>
            <person name="Hopkins J.F."/>
            <person name="Kuo A."/>
            <person name="Rensing S.A."/>
            <person name="Schmutz J."/>
            <person name="Symeonidi A."/>
            <person name="Elias M."/>
            <person name="Eveleigh R.J."/>
            <person name="Herman E.K."/>
            <person name="Klute M.J."/>
            <person name="Nakayama T."/>
            <person name="Obornik M."/>
            <person name="Reyes-Prieto A."/>
            <person name="Armbrust E.V."/>
            <person name="Aves S.J."/>
            <person name="Beiko R.G."/>
            <person name="Coutinho P."/>
            <person name="Dacks J.B."/>
            <person name="Durnford D.G."/>
            <person name="Fast N.M."/>
            <person name="Green B.R."/>
            <person name="Grisdale C.J."/>
            <person name="Hempel F."/>
            <person name="Henrissat B."/>
            <person name="Hoppner M.P."/>
            <person name="Ishida K."/>
            <person name="Kim E."/>
            <person name="Koreny L."/>
            <person name="Kroth P.G."/>
            <person name="Liu Y."/>
            <person name="Malik S.B."/>
            <person name="Maier U.G."/>
            <person name="McRose D."/>
            <person name="Mock T."/>
            <person name="Neilson J.A."/>
            <person name="Onodera N.T."/>
            <person name="Poole A.M."/>
            <person name="Pritham E.J."/>
            <person name="Richards T.A."/>
            <person name="Rocap G."/>
            <person name="Roy S.W."/>
            <person name="Sarai C."/>
            <person name="Schaack S."/>
            <person name="Shirato S."/>
            <person name="Slamovits C.H."/>
            <person name="Spencer D.F."/>
            <person name="Suzuki S."/>
            <person name="Worden A.Z."/>
            <person name="Zauner S."/>
            <person name="Barry K."/>
            <person name="Bell C."/>
            <person name="Bharti A.K."/>
            <person name="Crow J.A."/>
            <person name="Grimwood J."/>
            <person name="Kramer R."/>
            <person name="Lindquist E."/>
            <person name="Lucas S."/>
            <person name="Salamov A."/>
            <person name="McFadden G.I."/>
            <person name="Lane C.E."/>
            <person name="Keeling P.J."/>
            <person name="Gray M.W."/>
            <person name="Grigoriev I.V."/>
            <person name="Archibald J.M."/>
        </authorList>
    </citation>
    <scope>NUCLEOTIDE SEQUENCE</scope>
    <source>
        <strain evidence="1 3">CCMP2712</strain>
    </source>
</reference>
<dbReference type="GO" id="GO:0017053">
    <property type="term" value="C:transcription repressor complex"/>
    <property type="evidence" value="ECO:0007669"/>
    <property type="project" value="InterPro"/>
</dbReference>
<dbReference type="Proteomes" id="UP000011087">
    <property type="component" value="Unassembled WGS sequence"/>
</dbReference>
<keyword evidence="3" id="KW-1185">Reference proteome</keyword>
<dbReference type="KEGG" id="gtt:GUITHDRAFT_151916"/>
<dbReference type="InterPro" id="IPR010561">
    <property type="entry name" value="LIN-9/ALY1"/>
</dbReference>
<dbReference type="RefSeq" id="XP_005835035.1">
    <property type="nucleotide sequence ID" value="XM_005834978.1"/>
</dbReference>
<protein>
    <submittedName>
        <fullName evidence="1 2">Uncharacterized protein</fullName>
    </submittedName>
</protein>
<name>L1JIY4_GUITC</name>